<dbReference type="SUPFAM" id="SSF109604">
    <property type="entry name" value="HD-domain/PDEase-like"/>
    <property type="match status" value="1"/>
</dbReference>
<dbReference type="Pfam" id="PF01966">
    <property type="entry name" value="HD"/>
    <property type="match status" value="1"/>
</dbReference>
<dbReference type="InterPro" id="IPR052567">
    <property type="entry name" value="OP_Dioxygenase"/>
</dbReference>
<evidence type="ECO:0000259" key="1">
    <source>
        <dbReference type="Pfam" id="PF01966"/>
    </source>
</evidence>
<feature type="domain" description="HD" evidence="1">
    <location>
        <begin position="78"/>
        <end position="145"/>
    </location>
</feature>
<dbReference type="GO" id="GO:0016787">
    <property type="term" value="F:hydrolase activity"/>
    <property type="evidence" value="ECO:0007669"/>
    <property type="project" value="UniProtKB-KW"/>
</dbReference>
<proteinExistence type="predicted"/>
<protein>
    <submittedName>
        <fullName evidence="2">Phosphohydrolase</fullName>
    </submittedName>
</protein>
<dbReference type="EMBL" id="CP015124">
    <property type="protein sequence ID" value="ANP36075.1"/>
    <property type="molecule type" value="Genomic_DNA"/>
</dbReference>
<dbReference type="Proteomes" id="UP000092565">
    <property type="component" value="Chromosome"/>
</dbReference>
<reference evidence="2 3" key="1">
    <citation type="submission" date="2016-04" db="EMBL/GenBank/DDBJ databases">
        <authorList>
            <person name="Evans L.H."/>
            <person name="Alamgir A."/>
            <person name="Owens N."/>
            <person name="Weber N.D."/>
            <person name="Virtaneva K."/>
            <person name="Barbian K."/>
            <person name="Babar A."/>
            <person name="Rosenke K."/>
        </authorList>
    </citation>
    <scope>NUCLEOTIDE SEQUENCE [LARGE SCALE GENOMIC DNA]</scope>
    <source>
        <strain evidence="2 3">JL2886</strain>
    </source>
</reference>
<evidence type="ECO:0000313" key="2">
    <source>
        <dbReference type="EMBL" id="ANP36075.1"/>
    </source>
</evidence>
<sequence>MACSIRKTAARLPEKINREPAMKDQRHTPTWTSFEEAGKADWDAVMEYEEAYNAALPDRILDAIRSLDEDWTPYPVNRFQHCLQAATRAHADGADDEIVVAALVHDVGDILSPYNHGELAAAMMKPYVSERTWWILKHHCVFQGYYYNHHLGGDRHARDKYRDSPYWEDCRKFCHDYDQCAFDPDYPTKPLEFFEPILRRVLARGEGHMELNETSDS</sequence>
<dbReference type="AlphaFoldDB" id="A0A1B0ZPK1"/>
<evidence type="ECO:0000313" key="3">
    <source>
        <dbReference type="Proteomes" id="UP000092565"/>
    </source>
</evidence>
<dbReference type="PATRIC" id="fig|60890.4.peg.1129"/>
<keyword evidence="2" id="KW-0378">Hydrolase</keyword>
<organism evidence="2 3">
    <name type="scientific">Phaeobacter gallaeciensis</name>
    <dbReference type="NCBI Taxonomy" id="60890"/>
    <lineage>
        <taxon>Bacteria</taxon>
        <taxon>Pseudomonadati</taxon>
        <taxon>Pseudomonadota</taxon>
        <taxon>Alphaproteobacteria</taxon>
        <taxon>Rhodobacterales</taxon>
        <taxon>Roseobacteraceae</taxon>
        <taxon>Phaeobacter</taxon>
    </lineage>
</organism>
<dbReference type="Gene3D" id="1.10.3210.10">
    <property type="entry name" value="Hypothetical protein af1432"/>
    <property type="match status" value="1"/>
</dbReference>
<name>A0A1B0ZPK1_9RHOB</name>
<dbReference type="PANTHER" id="PTHR40202">
    <property type="match status" value="1"/>
</dbReference>
<dbReference type="PANTHER" id="PTHR40202:SF1">
    <property type="entry name" value="HD DOMAIN-CONTAINING PROTEIN"/>
    <property type="match status" value="1"/>
</dbReference>
<gene>
    <name evidence="2" type="ORF">JL2886_01154</name>
</gene>
<accession>A0A1B0ZPK1</accession>
<dbReference type="InterPro" id="IPR006674">
    <property type="entry name" value="HD_domain"/>
</dbReference>
<keyword evidence="3" id="KW-1185">Reference proteome</keyword>